<evidence type="ECO:0000256" key="3">
    <source>
        <dbReference type="ARBA" id="ARBA00022617"/>
    </source>
</evidence>
<dbReference type="Pfam" id="PF00034">
    <property type="entry name" value="Cytochrom_C"/>
    <property type="match status" value="2"/>
</dbReference>
<feature type="domain" description="Cytochrome c" evidence="10">
    <location>
        <begin position="26"/>
        <end position="113"/>
    </location>
</feature>
<keyword evidence="3 8" id="KW-0349">Heme</keyword>
<dbReference type="AlphaFoldDB" id="A0A829YB38"/>
<dbReference type="InterPro" id="IPR050597">
    <property type="entry name" value="Cytochrome_c_Oxidase_Subunit"/>
</dbReference>
<dbReference type="GO" id="GO:0005506">
    <property type="term" value="F:iron ion binding"/>
    <property type="evidence" value="ECO:0007669"/>
    <property type="project" value="InterPro"/>
</dbReference>
<evidence type="ECO:0000256" key="7">
    <source>
        <dbReference type="ARBA" id="ARBA00023004"/>
    </source>
</evidence>
<dbReference type="RefSeq" id="WP_161812251.1">
    <property type="nucleotide sequence ID" value="NZ_BLJN01000002.1"/>
</dbReference>
<dbReference type="GO" id="GO:0020037">
    <property type="term" value="F:heme binding"/>
    <property type="evidence" value="ECO:0007669"/>
    <property type="project" value="InterPro"/>
</dbReference>
<evidence type="ECO:0000256" key="9">
    <source>
        <dbReference type="PIRSR" id="PIRSR000005-2"/>
    </source>
</evidence>
<keyword evidence="2" id="KW-0813">Transport</keyword>
<organism evidence="11 12">
    <name type="scientific">Steroidobacter agaridevorans</name>
    <dbReference type="NCBI Taxonomy" id="2695856"/>
    <lineage>
        <taxon>Bacteria</taxon>
        <taxon>Pseudomonadati</taxon>
        <taxon>Pseudomonadota</taxon>
        <taxon>Gammaproteobacteria</taxon>
        <taxon>Steroidobacterales</taxon>
        <taxon>Steroidobacteraceae</taxon>
        <taxon>Steroidobacter</taxon>
    </lineage>
</organism>
<keyword evidence="4 9" id="KW-0479">Metal-binding</keyword>
<feature type="binding site" description="axial binding residue" evidence="9">
    <location>
        <position position="89"/>
    </location>
    <ligand>
        <name>heme c</name>
        <dbReference type="ChEBI" id="CHEBI:61717"/>
        <label>1</label>
    </ligand>
    <ligandPart>
        <name>Fe</name>
        <dbReference type="ChEBI" id="CHEBI:18248"/>
    </ligandPart>
</feature>
<accession>A0A829YB38</accession>
<feature type="binding site" description="axial binding residue" evidence="9">
    <location>
        <position position="187"/>
    </location>
    <ligand>
        <name>heme c</name>
        <dbReference type="ChEBI" id="CHEBI:61717"/>
        <label>2</label>
    </ligand>
    <ligandPart>
        <name>Fe</name>
        <dbReference type="ChEBI" id="CHEBI:18248"/>
    </ligandPart>
</feature>
<feature type="binding site" description="axial binding residue" evidence="9">
    <location>
        <position position="42"/>
    </location>
    <ligand>
        <name>heme c</name>
        <dbReference type="ChEBI" id="CHEBI:61717"/>
        <label>1</label>
    </ligand>
    <ligandPart>
        <name>Fe</name>
        <dbReference type="ChEBI" id="CHEBI:18248"/>
    </ligandPart>
</feature>
<dbReference type="InterPro" id="IPR009056">
    <property type="entry name" value="Cyt_c-like_dom"/>
</dbReference>
<evidence type="ECO:0000259" key="10">
    <source>
        <dbReference type="PROSITE" id="PS51007"/>
    </source>
</evidence>
<evidence type="ECO:0000256" key="2">
    <source>
        <dbReference type="ARBA" id="ARBA00022448"/>
    </source>
</evidence>
<keyword evidence="12" id="KW-1185">Reference proteome</keyword>
<gene>
    <name evidence="11" type="ORF">GCM10011487_25840</name>
</gene>
<evidence type="ECO:0000256" key="8">
    <source>
        <dbReference type="PIRSR" id="PIRSR000005-1"/>
    </source>
</evidence>
<feature type="binding site" description="covalent" evidence="8">
    <location>
        <position position="136"/>
    </location>
    <ligand>
        <name>heme c</name>
        <dbReference type="ChEBI" id="CHEBI:61717"/>
        <label>2</label>
    </ligand>
</feature>
<dbReference type="GO" id="GO:0009055">
    <property type="term" value="F:electron transfer activity"/>
    <property type="evidence" value="ECO:0007669"/>
    <property type="project" value="InterPro"/>
</dbReference>
<keyword evidence="7 9" id="KW-0408">Iron</keyword>
<feature type="binding site" description="covalent" evidence="8">
    <location>
        <position position="139"/>
    </location>
    <ligand>
        <name>heme c</name>
        <dbReference type="ChEBI" id="CHEBI:61717"/>
        <label>2</label>
    </ligand>
</feature>
<proteinExistence type="predicted"/>
<evidence type="ECO:0000256" key="4">
    <source>
        <dbReference type="ARBA" id="ARBA00022723"/>
    </source>
</evidence>
<dbReference type="Proteomes" id="UP000445000">
    <property type="component" value="Unassembled WGS sequence"/>
</dbReference>
<dbReference type="PROSITE" id="PS51007">
    <property type="entry name" value="CYTC"/>
    <property type="match status" value="2"/>
</dbReference>
<feature type="binding site" description="covalent" evidence="8">
    <location>
        <position position="41"/>
    </location>
    <ligand>
        <name>heme c</name>
        <dbReference type="ChEBI" id="CHEBI:61717"/>
        <label>1</label>
    </ligand>
</feature>
<evidence type="ECO:0000313" key="11">
    <source>
        <dbReference type="EMBL" id="GFE80584.1"/>
    </source>
</evidence>
<dbReference type="PIRSF" id="PIRSF000005">
    <property type="entry name" value="Cytochrome_c4"/>
    <property type="match status" value="1"/>
</dbReference>
<evidence type="ECO:0000256" key="5">
    <source>
        <dbReference type="ARBA" id="ARBA00022764"/>
    </source>
</evidence>
<keyword evidence="6" id="KW-0249">Electron transport</keyword>
<dbReference type="PANTHER" id="PTHR33751">
    <property type="entry name" value="CBB3-TYPE CYTOCHROME C OXIDASE SUBUNIT FIXP"/>
    <property type="match status" value="1"/>
</dbReference>
<comment type="subcellular location">
    <subcellularLocation>
        <location evidence="1">Periplasm</location>
    </subcellularLocation>
</comment>
<name>A0A829YB38_9GAMM</name>
<sequence>MLISHSRGFAVTSWIGTLLLMYGAGAFAAEGEQLFAPCIACHGSKGEGNATLNAPAIAGQDAAYLERQLLNYRNRRRGADKSDALGAQMQAMATTLADDAAVAKVASYVASLPKTVNAAPAPGNLHNGNNLYQGKCGACHGGKAEGNPALKAPRLAGLDAAYIKRQFAHFRDGARGTDPKDAPGRQMAMMAKTLPTERDLDDIIAFIHRQGRPK</sequence>
<dbReference type="PANTHER" id="PTHR33751:SF9">
    <property type="entry name" value="CYTOCHROME C4"/>
    <property type="match status" value="1"/>
</dbReference>
<evidence type="ECO:0000256" key="1">
    <source>
        <dbReference type="ARBA" id="ARBA00004418"/>
    </source>
</evidence>
<feature type="domain" description="Cytochrome c" evidence="10">
    <location>
        <begin position="123"/>
        <end position="211"/>
    </location>
</feature>
<dbReference type="SUPFAM" id="SSF46626">
    <property type="entry name" value="Cytochrome c"/>
    <property type="match status" value="2"/>
</dbReference>
<dbReference type="InterPro" id="IPR036909">
    <property type="entry name" value="Cyt_c-like_dom_sf"/>
</dbReference>
<evidence type="ECO:0000256" key="6">
    <source>
        <dbReference type="ARBA" id="ARBA00022982"/>
    </source>
</evidence>
<dbReference type="GO" id="GO:0042597">
    <property type="term" value="C:periplasmic space"/>
    <property type="evidence" value="ECO:0007669"/>
    <property type="project" value="UniProtKB-SubCell"/>
</dbReference>
<comment type="PTM">
    <text evidence="8">Binds 2 heme c groups covalently per subunit.</text>
</comment>
<reference evidence="12" key="1">
    <citation type="submission" date="2020-01" db="EMBL/GenBank/DDBJ databases">
        <title>'Steroidobacter agaridevorans' sp. nov., agar-degrading bacteria isolated from rhizosphere soils.</title>
        <authorList>
            <person name="Ikenaga M."/>
            <person name="Kataoka M."/>
            <person name="Murouchi A."/>
            <person name="Katsuragi S."/>
            <person name="Sakai M."/>
        </authorList>
    </citation>
    <scope>NUCLEOTIDE SEQUENCE [LARGE SCALE GENOMIC DNA]</scope>
    <source>
        <strain evidence="12">YU21-B</strain>
    </source>
</reference>
<evidence type="ECO:0000313" key="12">
    <source>
        <dbReference type="Proteomes" id="UP000445000"/>
    </source>
</evidence>
<keyword evidence="5" id="KW-0574">Periplasm</keyword>
<dbReference type="EMBL" id="BLJN01000002">
    <property type="protein sequence ID" value="GFE80584.1"/>
    <property type="molecule type" value="Genomic_DNA"/>
</dbReference>
<dbReference type="InterPro" id="IPR024167">
    <property type="entry name" value="Cytochrome_c4-like"/>
</dbReference>
<dbReference type="Gene3D" id="1.10.760.10">
    <property type="entry name" value="Cytochrome c-like domain"/>
    <property type="match status" value="2"/>
</dbReference>
<feature type="binding site" description="covalent" evidence="8">
    <location>
        <position position="38"/>
    </location>
    <ligand>
        <name>heme c</name>
        <dbReference type="ChEBI" id="CHEBI:61717"/>
        <label>1</label>
    </ligand>
</feature>
<comment type="caution">
    <text evidence="11">The sequence shown here is derived from an EMBL/GenBank/DDBJ whole genome shotgun (WGS) entry which is preliminary data.</text>
</comment>
<protein>
    <submittedName>
        <fullName evidence="11">Cytochrome c</fullName>
    </submittedName>
</protein>
<feature type="binding site" description="axial binding residue" evidence="9">
    <location>
        <position position="140"/>
    </location>
    <ligand>
        <name>heme c</name>
        <dbReference type="ChEBI" id="CHEBI:61717"/>
        <label>2</label>
    </ligand>
    <ligandPart>
        <name>Fe</name>
        <dbReference type="ChEBI" id="CHEBI:18248"/>
    </ligandPart>
</feature>